<dbReference type="InterPro" id="IPR043133">
    <property type="entry name" value="GTP-CH-I_C/QueF"/>
</dbReference>
<keyword evidence="3" id="KW-1185">Reference proteome</keyword>
<evidence type="ECO:0000313" key="3">
    <source>
        <dbReference type="Proteomes" id="UP000501568"/>
    </source>
</evidence>
<evidence type="ECO:0000313" key="2">
    <source>
        <dbReference type="EMBL" id="QIG81007.1"/>
    </source>
</evidence>
<dbReference type="SUPFAM" id="SSF55620">
    <property type="entry name" value="Tetrahydrobiopterin biosynthesis enzymes-like"/>
    <property type="match status" value="1"/>
</dbReference>
<dbReference type="Pfam" id="PF02152">
    <property type="entry name" value="FolB"/>
    <property type="match status" value="1"/>
</dbReference>
<dbReference type="EMBL" id="CP049109">
    <property type="protein sequence ID" value="QIG81007.1"/>
    <property type="molecule type" value="Genomic_DNA"/>
</dbReference>
<reference evidence="2 3" key="1">
    <citation type="submission" date="2020-02" db="EMBL/GenBank/DDBJ databases">
        <authorList>
            <person name="Zheng R.K."/>
            <person name="Sun C.M."/>
        </authorList>
    </citation>
    <scope>NUCLEOTIDE SEQUENCE [LARGE SCALE GENOMIC DNA]</scope>
    <source>
        <strain evidence="3">zrk23</strain>
    </source>
</reference>
<evidence type="ECO:0000259" key="1">
    <source>
        <dbReference type="SMART" id="SM00905"/>
    </source>
</evidence>
<name>A0A6G6Y881_9SPHN</name>
<dbReference type="InterPro" id="IPR006157">
    <property type="entry name" value="FolB_dom"/>
</dbReference>
<dbReference type="RefSeq" id="WP_165327933.1">
    <property type="nucleotide sequence ID" value="NZ_CP049109.1"/>
</dbReference>
<dbReference type="Proteomes" id="UP000501568">
    <property type="component" value="Chromosome"/>
</dbReference>
<dbReference type="GO" id="GO:0006760">
    <property type="term" value="P:folic acid-containing compound metabolic process"/>
    <property type="evidence" value="ECO:0007669"/>
    <property type="project" value="InterPro"/>
</dbReference>
<accession>A0A6G6Y881</accession>
<dbReference type="SMART" id="SM00905">
    <property type="entry name" value="FolB"/>
    <property type="match status" value="1"/>
</dbReference>
<dbReference type="KEGG" id="spzr:G5C33_15225"/>
<dbReference type="AlphaFoldDB" id="A0A6G6Y881"/>
<sequence>MAEARYTILLEGLEVTMGMGIHDHERAAPQRVAVTVAMDCAYPAMPKDRIDAVVDYDFLREGIQKLAAERHFELQEVFCEQVAELAMTDSRVVGVRVRSVKLDVYPDARVGCEISRSR</sequence>
<dbReference type="Gene3D" id="3.30.1130.10">
    <property type="match status" value="1"/>
</dbReference>
<feature type="domain" description="Dihydroneopterin aldolase/epimerase" evidence="1">
    <location>
        <begin position="8"/>
        <end position="116"/>
    </location>
</feature>
<gene>
    <name evidence="2" type="ORF">G5C33_15225</name>
</gene>
<proteinExistence type="predicted"/>
<protein>
    <submittedName>
        <fullName evidence="2">Dihydroneopterin aldolase</fullName>
    </submittedName>
</protein>
<dbReference type="GO" id="GO:0004150">
    <property type="term" value="F:dihydroneopterin aldolase activity"/>
    <property type="evidence" value="ECO:0007669"/>
    <property type="project" value="InterPro"/>
</dbReference>
<organism evidence="2 3">
    <name type="scientific">Stakelama tenebrarum</name>
    <dbReference type="NCBI Taxonomy" id="2711215"/>
    <lineage>
        <taxon>Bacteria</taxon>
        <taxon>Pseudomonadati</taxon>
        <taxon>Pseudomonadota</taxon>
        <taxon>Alphaproteobacteria</taxon>
        <taxon>Sphingomonadales</taxon>
        <taxon>Sphingomonadaceae</taxon>
        <taxon>Stakelama</taxon>
    </lineage>
</organism>